<keyword evidence="8" id="KW-1185">Reference proteome</keyword>
<dbReference type="PANTHER" id="PTHR30329">
    <property type="entry name" value="STATOR ELEMENT OF FLAGELLAR MOTOR COMPLEX"/>
    <property type="match status" value="1"/>
</dbReference>
<dbReference type="AlphaFoldDB" id="A0A5N3PF30"/>
<dbReference type="SUPFAM" id="SSF103088">
    <property type="entry name" value="OmpA-like"/>
    <property type="match status" value="1"/>
</dbReference>
<dbReference type="OrthoDB" id="9792021at2"/>
<accession>A0A5N3PF30</accession>
<evidence type="ECO:0000256" key="5">
    <source>
        <dbReference type="SAM" id="MobiDB-lite"/>
    </source>
</evidence>
<organism evidence="7 8">
    <name type="scientific">Microvirga brassicacearum</name>
    <dbReference type="NCBI Taxonomy" id="2580413"/>
    <lineage>
        <taxon>Bacteria</taxon>
        <taxon>Pseudomonadati</taxon>
        <taxon>Pseudomonadota</taxon>
        <taxon>Alphaproteobacteria</taxon>
        <taxon>Hyphomicrobiales</taxon>
        <taxon>Methylobacteriaceae</taxon>
        <taxon>Microvirga</taxon>
    </lineage>
</organism>
<feature type="domain" description="OmpA-like" evidence="6">
    <location>
        <begin position="198"/>
        <end position="323"/>
    </location>
</feature>
<evidence type="ECO:0000259" key="6">
    <source>
        <dbReference type="PROSITE" id="PS51123"/>
    </source>
</evidence>
<evidence type="ECO:0000256" key="2">
    <source>
        <dbReference type="ARBA" id="ARBA00023136"/>
    </source>
</evidence>
<dbReference type="GO" id="GO:0009279">
    <property type="term" value="C:cell outer membrane"/>
    <property type="evidence" value="ECO:0007669"/>
    <property type="project" value="UniProtKB-SubCell"/>
</dbReference>
<name>A0A5N3PF30_9HYPH</name>
<dbReference type="PANTHER" id="PTHR30329:SF21">
    <property type="entry name" value="LIPOPROTEIN YIAD-RELATED"/>
    <property type="match status" value="1"/>
</dbReference>
<comment type="subcellular location">
    <subcellularLocation>
        <location evidence="1">Cell outer membrane</location>
    </subcellularLocation>
</comment>
<evidence type="ECO:0000313" key="8">
    <source>
        <dbReference type="Proteomes" id="UP000325684"/>
    </source>
</evidence>
<evidence type="ECO:0000256" key="4">
    <source>
        <dbReference type="PROSITE-ProRule" id="PRU00473"/>
    </source>
</evidence>
<dbReference type="InterPro" id="IPR050330">
    <property type="entry name" value="Bact_OuterMem_StrucFunc"/>
</dbReference>
<evidence type="ECO:0000313" key="7">
    <source>
        <dbReference type="EMBL" id="KAB0268245.1"/>
    </source>
</evidence>
<keyword evidence="3" id="KW-0998">Cell outer membrane</keyword>
<dbReference type="Gene3D" id="3.30.1330.60">
    <property type="entry name" value="OmpA-like domain"/>
    <property type="match status" value="1"/>
</dbReference>
<proteinExistence type="predicted"/>
<gene>
    <name evidence="7" type="ORF">FEZ63_06420</name>
</gene>
<evidence type="ECO:0000256" key="1">
    <source>
        <dbReference type="ARBA" id="ARBA00004442"/>
    </source>
</evidence>
<comment type="caution">
    <text evidence="7">The sequence shown here is derived from an EMBL/GenBank/DDBJ whole genome shotgun (WGS) entry which is preliminary data.</text>
</comment>
<sequence length="324" mass="37212">MLPPAGTTRGPDGRPLPPADISERRIEDLRERRRQRSEDGGRRVIIEEPGSRTIVREGDRMIIRHDESERFRRTYRDADVRVERLDGNNVTVVRRPDGTEIVTVLDEDGNLVRRARRVGGREVVLIDNRRDRRRDRGFFVEDILRLPPPVVRIPREEYIVEIEDASQEEIYEAFEAPPIERIERAYTLDEVRQSAPLRDYMRRVDLDTITFETGSWDLPEQQIGAMVGIAEAIKRALAANPNEIFLVEGHTDAVGSDEDNLSLSDRRAETVATVLTQRFGIPAENLTTQGYGEQYLKVNTQVAERQNRRATIRRITPLLQGQAQ</sequence>
<keyword evidence="2 4" id="KW-0472">Membrane</keyword>
<dbReference type="EMBL" id="VCMV01000007">
    <property type="protein sequence ID" value="KAB0268245.1"/>
    <property type="molecule type" value="Genomic_DNA"/>
</dbReference>
<feature type="region of interest" description="Disordered" evidence="5">
    <location>
        <begin position="1"/>
        <end position="43"/>
    </location>
</feature>
<protein>
    <submittedName>
        <fullName evidence="7">OmpA family protein</fullName>
    </submittedName>
</protein>
<dbReference type="PROSITE" id="PS51123">
    <property type="entry name" value="OMPA_2"/>
    <property type="match status" value="1"/>
</dbReference>
<reference evidence="7 8" key="1">
    <citation type="journal article" date="2019" name="Microorganisms">
        <title>Genome Insights into the Novel Species Microvirga brassicacearum, a Rapeseed Endophyte with Biotechnological Potential.</title>
        <authorList>
            <person name="Jimenez-Gomez A."/>
            <person name="Saati-Santamaria Z."/>
            <person name="Igual J.M."/>
            <person name="Rivas R."/>
            <person name="Mateos P.F."/>
            <person name="Garcia-Fraile P."/>
        </authorList>
    </citation>
    <scope>NUCLEOTIDE SEQUENCE [LARGE SCALE GENOMIC DNA]</scope>
    <source>
        <strain evidence="7 8">CDVBN77</strain>
    </source>
</reference>
<feature type="compositionally biased region" description="Basic and acidic residues" evidence="5">
    <location>
        <begin position="21"/>
        <end position="43"/>
    </location>
</feature>
<dbReference type="PRINTS" id="PR01021">
    <property type="entry name" value="OMPADOMAIN"/>
</dbReference>
<dbReference type="InterPro" id="IPR036737">
    <property type="entry name" value="OmpA-like_sf"/>
</dbReference>
<dbReference type="InterPro" id="IPR006664">
    <property type="entry name" value="OMP_bac"/>
</dbReference>
<dbReference type="InterPro" id="IPR006665">
    <property type="entry name" value="OmpA-like"/>
</dbReference>
<dbReference type="Pfam" id="PF00691">
    <property type="entry name" value="OmpA"/>
    <property type="match status" value="1"/>
</dbReference>
<dbReference type="Proteomes" id="UP000325684">
    <property type="component" value="Unassembled WGS sequence"/>
</dbReference>
<dbReference type="CDD" id="cd07185">
    <property type="entry name" value="OmpA_C-like"/>
    <property type="match status" value="1"/>
</dbReference>
<evidence type="ECO:0000256" key="3">
    <source>
        <dbReference type="ARBA" id="ARBA00023237"/>
    </source>
</evidence>